<dbReference type="EMBL" id="FPHP01000002">
    <property type="protein sequence ID" value="SFV74649.1"/>
    <property type="molecule type" value="Genomic_DNA"/>
</dbReference>
<dbReference type="AlphaFoldDB" id="A0A1W1D1Z3"/>
<dbReference type="InterPro" id="IPR013766">
    <property type="entry name" value="Thioredoxin_domain"/>
</dbReference>
<sequence length="106" mass="12243">MQTIENIEKTIKENPAVMVYFSAPTCNVCHALKPKLLQALEENFKEFVVESVDISTEEDIAPHFGVFAIPTVLIFLDGREFLRKSRHMSVDEVMHEIKRPYEIMMS</sequence>
<dbReference type="PROSITE" id="PS51352">
    <property type="entry name" value="THIOREDOXIN_2"/>
    <property type="match status" value="1"/>
</dbReference>
<feature type="domain" description="Thioredoxin" evidence="1">
    <location>
        <begin position="1"/>
        <end position="102"/>
    </location>
</feature>
<dbReference type="PANTHER" id="PTHR45663">
    <property type="entry name" value="GEO12009P1"/>
    <property type="match status" value="1"/>
</dbReference>
<dbReference type="Pfam" id="PF00085">
    <property type="entry name" value="Thioredoxin"/>
    <property type="match status" value="1"/>
</dbReference>
<name>A0A1W1D1Z3_9ZZZZ</name>
<dbReference type="PANTHER" id="PTHR45663:SF11">
    <property type="entry name" value="GEO12009P1"/>
    <property type="match status" value="1"/>
</dbReference>
<dbReference type="Gene3D" id="3.40.30.10">
    <property type="entry name" value="Glutaredoxin"/>
    <property type="match status" value="1"/>
</dbReference>
<dbReference type="GO" id="GO:0015035">
    <property type="term" value="F:protein-disulfide reductase activity"/>
    <property type="evidence" value="ECO:0007669"/>
    <property type="project" value="TreeGrafter"/>
</dbReference>
<proteinExistence type="predicted"/>
<accession>A0A1W1D1Z3</accession>
<evidence type="ECO:0000313" key="2">
    <source>
        <dbReference type="EMBL" id="SFV74649.1"/>
    </source>
</evidence>
<reference evidence="2" key="1">
    <citation type="submission" date="2016-10" db="EMBL/GenBank/DDBJ databases">
        <authorList>
            <person name="de Groot N.N."/>
        </authorList>
    </citation>
    <scope>NUCLEOTIDE SEQUENCE</scope>
</reference>
<dbReference type="CDD" id="cd02947">
    <property type="entry name" value="TRX_family"/>
    <property type="match status" value="1"/>
</dbReference>
<gene>
    <name evidence="2" type="ORF">MNB_SM-3-540</name>
</gene>
<protein>
    <submittedName>
        <fullName evidence="2">Thioredoxin-like</fullName>
    </submittedName>
</protein>
<dbReference type="InterPro" id="IPR036249">
    <property type="entry name" value="Thioredoxin-like_sf"/>
</dbReference>
<evidence type="ECO:0000259" key="1">
    <source>
        <dbReference type="PROSITE" id="PS51352"/>
    </source>
</evidence>
<dbReference type="SUPFAM" id="SSF52833">
    <property type="entry name" value="Thioredoxin-like"/>
    <property type="match status" value="1"/>
</dbReference>
<organism evidence="2">
    <name type="scientific">hydrothermal vent metagenome</name>
    <dbReference type="NCBI Taxonomy" id="652676"/>
    <lineage>
        <taxon>unclassified sequences</taxon>
        <taxon>metagenomes</taxon>
        <taxon>ecological metagenomes</taxon>
    </lineage>
</organism>
<dbReference type="GO" id="GO:0005737">
    <property type="term" value="C:cytoplasm"/>
    <property type="evidence" value="ECO:0007669"/>
    <property type="project" value="TreeGrafter"/>
</dbReference>